<dbReference type="SUPFAM" id="SSF52540">
    <property type="entry name" value="P-loop containing nucleoside triphosphate hydrolases"/>
    <property type="match status" value="1"/>
</dbReference>
<name>A0ABX8E403_9SPHN</name>
<dbReference type="Pfam" id="PF00685">
    <property type="entry name" value="Sulfotransfer_1"/>
    <property type="match status" value="1"/>
</dbReference>
<feature type="domain" description="Sulfotransferase" evidence="3">
    <location>
        <begin position="32"/>
        <end position="286"/>
    </location>
</feature>
<sequence>MSGTDDMSGTRDEAGIPWILPAIQQDIAWRDGDIVISVPAKSGTTWTMNIVHQLLNAGCHAFEDIYAEVPWIEFLRHPGDTPADVHARLCTMPADRPRAFKTHSPPPVVPYLDGRDSAQVRYIVVLRNPEEALVSVMPFLAQHTDAWFDLWGLPRNMLCRSDFATFYADIIAKSGMHAQGFFGFLNAWWPLRAAPNVLFLHFGDMKRDHAGTIHKVADFLGISLDDAAWSRVLEYTSFAWMKAHQSRFELPTVCPSPVLGPGAMIRKGETGHAREDGMTASIAADLRRVGEATCPDPAALEWYYTGGPLP</sequence>
<dbReference type="Proteomes" id="UP000677126">
    <property type="component" value="Chromosome"/>
</dbReference>
<dbReference type="PANTHER" id="PTHR11783">
    <property type="entry name" value="SULFOTRANSFERASE SULT"/>
    <property type="match status" value="1"/>
</dbReference>
<keyword evidence="2" id="KW-0808">Transferase</keyword>
<organism evidence="4 5">
    <name type="scientific">Novosphingobium decolorationis</name>
    <dbReference type="NCBI Taxonomy" id="2698673"/>
    <lineage>
        <taxon>Bacteria</taxon>
        <taxon>Pseudomonadati</taxon>
        <taxon>Pseudomonadota</taxon>
        <taxon>Alphaproteobacteria</taxon>
        <taxon>Sphingomonadales</taxon>
        <taxon>Sphingomonadaceae</taxon>
        <taxon>Novosphingobium</taxon>
    </lineage>
</organism>
<dbReference type="InterPro" id="IPR027417">
    <property type="entry name" value="P-loop_NTPase"/>
</dbReference>
<evidence type="ECO:0000259" key="3">
    <source>
        <dbReference type="Pfam" id="PF00685"/>
    </source>
</evidence>
<dbReference type="EMBL" id="CP054856">
    <property type="protein sequence ID" value="QVM83922.1"/>
    <property type="molecule type" value="Genomic_DNA"/>
</dbReference>
<dbReference type="InterPro" id="IPR000863">
    <property type="entry name" value="Sulfotransferase_dom"/>
</dbReference>
<proteinExistence type="inferred from homology"/>
<dbReference type="RefSeq" id="WP_213503793.1">
    <property type="nucleotide sequence ID" value="NZ_CP054856.1"/>
</dbReference>
<evidence type="ECO:0000256" key="1">
    <source>
        <dbReference type="ARBA" id="ARBA00005771"/>
    </source>
</evidence>
<comment type="similarity">
    <text evidence="1">Belongs to the sulfotransferase 1 family.</text>
</comment>
<evidence type="ECO:0000313" key="5">
    <source>
        <dbReference type="Proteomes" id="UP000677126"/>
    </source>
</evidence>
<keyword evidence="5" id="KW-1185">Reference proteome</keyword>
<gene>
    <name evidence="4" type="ORF">HT578_09655</name>
</gene>
<evidence type="ECO:0000256" key="2">
    <source>
        <dbReference type="ARBA" id="ARBA00022679"/>
    </source>
</evidence>
<reference evidence="4 5" key="1">
    <citation type="journal article" date="2021" name="Int. J. Syst. Evol. Microbiol.">
        <title>Novosphingobium decolorationis sp. nov., an aniline blue-decolourizing bacterium isolated from East Pacific sediment.</title>
        <authorList>
            <person name="Chen X."/>
            <person name="Dong B."/>
            <person name="Chen T."/>
            <person name="Ren N."/>
            <person name="Wang J."/>
            <person name="Xu Y."/>
            <person name="Yang J."/>
            <person name="Zhu S."/>
            <person name="Chen J."/>
        </authorList>
    </citation>
    <scope>NUCLEOTIDE SEQUENCE [LARGE SCALE GENOMIC DNA]</scope>
    <source>
        <strain evidence="4 5">502str22</strain>
    </source>
</reference>
<accession>A0ABX8E403</accession>
<protein>
    <submittedName>
        <fullName evidence="4">Sulfotransferase domain-containing protein</fullName>
    </submittedName>
</protein>
<evidence type="ECO:0000313" key="4">
    <source>
        <dbReference type="EMBL" id="QVM83922.1"/>
    </source>
</evidence>
<dbReference type="Gene3D" id="3.40.50.300">
    <property type="entry name" value="P-loop containing nucleotide triphosphate hydrolases"/>
    <property type="match status" value="1"/>
</dbReference>